<comment type="subcellular location">
    <subcellularLocation>
        <location evidence="1">Cell membrane</location>
        <topology evidence="1">Multi-pass membrane protein</topology>
    </subcellularLocation>
</comment>
<dbReference type="InterPro" id="IPR043428">
    <property type="entry name" value="LivM-like"/>
</dbReference>
<feature type="transmembrane region" description="Helical" evidence="6">
    <location>
        <begin position="127"/>
        <end position="146"/>
    </location>
</feature>
<evidence type="ECO:0000313" key="7">
    <source>
        <dbReference type="EMBL" id="MCB8882611.1"/>
    </source>
</evidence>
<feature type="transmembrane region" description="Helical" evidence="6">
    <location>
        <begin position="264"/>
        <end position="295"/>
    </location>
</feature>
<evidence type="ECO:0000313" key="8">
    <source>
        <dbReference type="Proteomes" id="UP000721844"/>
    </source>
</evidence>
<proteinExistence type="predicted"/>
<keyword evidence="8" id="KW-1185">Reference proteome</keyword>
<evidence type="ECO:0000256" key="4">
    <source>
        <dbReference type="ARBA" id="ARBA00022989"/>
    </source>
</evidence>
<feature type="transmembrane region" description="Helical" evidence="6">
    <location>
        <begin position="51"/>
        <end position="68"/>
    </location>
</feature>
<evidence type="ECO:0000256" key="3">
    <source>
        <dbReference type="ARBA" id="ARBA00022692"/>
    </source>
</evidence>
<comment type="caution">
    <text evidence="7">The sequence shown here is derived from an EMBL/GenBank/DDBJ whole genome shotgun (WGS) entry which is preliminary data.</text>
</comment>
<dbReference type="GO" id="GO:0015658">
    <property type="term" value="F:branched-chain amino acid transmembrane transporter activity"/>
    <property type="evidence" value="ECO:0007669"/>
    <property type="project" value="InterPro"/>
</dbReference>
<feature type="transmembrane region" description="Helical" evidence="6">
    <location>
        <begin position="27"/>
        <end position="45"/>
    </location>
</feature>
<keyword evidence="2" id="KW-1003">Cell membrane</keyword>
<feature type="transmembrane region" description="Helical" evidence="6">
    <location>
        <begin position="99"/>
        <end position="120"/>
    </location>
</feature>
<feature type="transmembrane region" description="Helical" evidence="6">
    <location>
        <begin position="307"/>
        <end position="333"/>
    </location>
</feature>
<accession>A0A963Z520</accession>
<keyword evidence="4 6" id="KW-1133">Transmembrane helix</keyword>
<name>A0A963Z520_9PROT</name>
<dbReference type="AlphaFoldDB" id="A0A963Z520"/>
<dbReference type="GO" id="GO:0005886">
    <property type="term" value="C:plasma membrane"/>
    <property type="evidence" value="ECO:0007669"/>
    <property type="project" value="UniProtKB-SubCell"/>
</dbReference>
<dbReference type="RefSeq" id="WP_227309273.1">
    <property type="nucleotide sequence ID" value="NZ_JAESVA010000008.1"/>
</dbReference>
<dbReference type="EMBL" id="JAESVA010000008">
    <property type="protein sequence ID" value="MCB8882611.1"/>
    <property type="molecule type" value="Genomic_DNA"/>
</dbReference>
<dbReference type="PANTHER" id="PTHR30482:SF17">
    <property type="entry name" value="ABC TRANSPORTER ATP-BINDING PROTEIN"/>
    <property type="match status" value="1"/>
</dbReference>
<dbReference type="CDD" id="cd06581">
    <property type="entry name" value="TM_PBP1_LivM_like"/>
    <property type="match status" value="1"/>
</dbReference>
<dbReference type="InterPro" id="IPR001851">
    <property type="entry name" value="ABC_transp_permease"/>
</dbReference>
<feature type="transmembrane region" description="Helical" evidence="6">
    <location>
        <begin position="233"/>
        <end position="252"/>
    </location>
</feature>
<keyword evidence="3 6" id="KW-0812">Transmembrane</keyword>
<reference evidence="7 8" key="1">
    <citation type="journal article" date="2021" name="Microorganisms">
        <title>Acidisoma silvae sp. nov. and Acidisomacellulosilytica sp. nov., Two Acidophilic Bacteria Isolated from Decaying Wood, Hydrolyzing Cellulose and Producing Poly-3-hydroxybutyrate.</title>
        <authorList>
            <person name="Mieszkin S."/>
            <person name="Pouder E."/>
            <person name="Uroz S."/>
            <person name="Simon-Colin C."/>
            <person name="Alain K."/>
        </authorList>
    </citation>
    <scope>NUCLEOTIDE SEQUENCE [LARGE SCALE GENOMIC DNA]</scope>
    <source>
        <strain evidence="7 8">HW T5.17</strain>
    </source>
</reference>
<dbReference type="Proteomes" id="UP000721844">
    <property type="component" value="Unassembled WGS sequence"/>
</dbReference>
<evidence type="ECO:0000256" key="5">
    <source>
        <dbReference type="ARBA" id="ARBA00023136"/>
    </source>
</evidence>
<protein>
    <submittedName>
        <fullName evidence="7">Branched-chain amino acid ABC transporter permease</fullName>
    </submittedName>
</protein>
<feature type="transmembrane region" description="Helical" evidence="6">
    <location>
        <begin position="183"/>
        <end position="202"/>
    </location>
</feature>
<keyword evidence="5 6" id="KW-0472">Membrane</keyword>
<gene>
    <name evidence="7" type="ORF">ACELLULO517_20360</name>
</gene>
<evidence type="ECO:0000256" key="2">
    <source>
        <dbReference type="ARBA" id="ARBA00022475"/>
    </source>
</evidence>
<sequence>MSQTLLARTTAADRGPRLSSAKRAETAATVLLLALLIVAPTFVSRSTVNDLGQAVCLGLFAISFNLLFKYSGLLSFGHAAFFGFAAYAEALLLQSWPGLPLPLLVVGTVLSTAILGLLLGQVCVRRSGAYFSMTTLTIGAFFYAVAFKWQGVTGGTDGLDSFMPQNLLLLPRWSLDNPGTAQTYWLILAILIPAALAAWALLEWTPWGNAVVAVRSNEKRAAFLGYDTHGVKLANFVLSAALAGVAGALWAIDNGFVSTDSVDLSFSTTVIIVALLGGSGWFWGPMVGAVIYIAVSDRLSALTPHWQIFLGLAFVGIVLFAPRGLAGLVQSIWQRVLTRRGRQNV</sequence>
<dbReference type="Pfam" id="PF02653">
    <property type="entry name" value="BPD_transp_2"/>
    <property type="match status" value="1"/>
</dbReference>
<evidence type="ECO:0000256" key="1">
    <source>
        <dbReference type="ARBA" id="ARBA00004651"/>
    </source>
</evidence>
<evidence type="ECO:0000256" key="6">
    <source>
        <dbReference type="SAM" id="Phobius"/>
    </source>
</evidence>
<organism evidence="7 8">
    <name type="scientific">Acidisoma cellulosilyticum</name>
    <dbReference type="NCBI Taxonomy" id="2802395"/>
    <lineage>
        <taxon>Bacteria</taxon>
        <taxon>Pseudomonadati</taxon>
        <taxon>Pseudomonadota</taxon>
        <taxon>Alphaproteobacteria</taxon>
        <taxon>Acetobacterales</taxon>
        <taxon>Acidocellaceae</taxon>
        <taxon>Acidisoma</taxon>
    </lineage>
</organism>
<dbReference type="PANTHER" id="PTHR30482">
    <property type="entry name" value="HIGH-AFFINITY BRANCHED-CHAIN AMINO ACID TRANSPORT SYSTEM PERMEASE"/>
    <property type="match status" value="1"/>
</dbReference>